<comment type="caution">
    <text evidence="8">The sequence shown here is derived from an EMBL/GenBank/DDBJ whole genome shotgun (WGS) entry which is preliminary data.</text>
</comment>
<evidence type="ECO:0000256" key="3">
    <source>
        <dbReference type="ARBA" id="ARBA00022833"/>
    </source>
</evidence>
<gene>
    <name evidence="8" type="ORF">A7U60_g4445</name>
</gene>
<dbReference type="PANTHER" id="PTHR46622">
    <property type="entry name" value="DNA-DEPENDENT METALLOPROTEASE WSS1"/>
    <property type="match status" value="1"/>
</dbReference>
<dbReference type="GO" id="GO:0005634">
    <property type="term" value="C:nucleus"/>
    <property type="evidence" value="ECO:0007669"/>
    <property type="project" value="TreeGrafter"/>
</dbReference>
<dbReference type="PROSITE" id="PS50199">
    <property type="entry name" value="ZF_RANBP2_2"/>
    <property type="match status" value="2"/>
</dbReference>
<evidence type="ECO:0000313" key="9">
    <source>
        <dbReference type="Proteomes" id="UP000757232"/>
    </source>
</evidence>
<evidence type="ECO:0000256" key="5">
    <source>
        <dbReference type="SAM" id="MobiDB-lite"/>
    </source>
</evidence>
<evidence type="ECO:0008006" key="10">
    <source>
        <dbReference type="Google" id="ProtNLM"/>
    </source>
</evidence>
<dbReference type="Gene3D" id="2.30.30.380">
    <property type="entry name" value="Zn-finger domain of Sec23/24"/>
    <property type="match status" value="2"/>
</dbReference>
<reference evidence="8" key="1">
    <citation type="submission" date="2016-06" db="EMBL/GenBank/DDBJ databases">
        <title>Draft Genome sequence of the fungus Inonotus baumii.</title>
        <authorList>
            <person name="Zhu H."/>
            <person name="Lin W."/>
        </authorList>
    </citation>
    <scope>NUCLEOTIDE SEQUENCE</scope>
    <source>
        <strain evidence="8">821</strain>
    </source>
</reference>
<dbReference type="AlphaFoldDB" id="A0A9Q5HYN0"/>
<name>A0A9Q5HYN0_SANBA</name>
<feature type="compositionally biased region" description="Polar residues" evidence="5">
    <location>
        <begin position="211"/>
        <end position="222"/>
    </location>
</feature>
<evidence type="ECO:0000313" key="8">
    <source>
        <dbReference type="EMBL" id="OCB88404.1"/>
    </source>
</evidence>
<dbReference type="InterPro" id="IPR013536">
    <property type="entry name" value="WLM_dom"/>
</dbReference>
<feature type="domain" description="RanBP2-type" evidence="6">
    <location>
        <begin position="307"/>
        <end position="337"/>
    </location>
</feature>
<dbReference type="InterPro" id="IPR001876">
    <property type="entry name" value="Znf_RanBP2"/>
</dbReference>
<dbReference type="InterPro" id="IPR053000">
    <property type="entry name" value="WSS1-like_metalloprotease"/>
</dbReference>
<dbReference type="Proteomes" id="UP000757232">
    <property type="component" value="Unassembled WGS sequence"/>
</dbReference>
<dbReference type="OrthoDB" id="261960at2759"/>
<dbReference type="GO" id="GO:0008270">
    <property type="term" value="F:zinc ion binding"/>
    <property type="evidence" value="ECO:0007669"/>
    <property type="project" value="UniProtKB-KW"/>
</dbReference>
<dbReference type="GO" id="GO:0008237">
    <property type="term" value="F:metallopeptidase activity"/>
    <property type="evidence" value="ECO:0007669"/>
    <property type="project" value="TreeGrafter"/>
</dbReference>
<keyword evidence="3" id="KW-0862">Zinc</keyword>
<proteinExistence type="predicted"/>
<evidence type="ECO:0000256" key="1">
    <source>
        <dbReference type="ARBA" id="ARBA00022723"/>
    </source>
</evidence>
<feature type="compositionally biased region" description="Basic and acidic residues" evidence="5">
    <location>
        <begin position="191"/>
        <end position="208"/>
    </location>
</feature>
<evidence type="ECO:0000259" key="6">
    <source>
        <dbReference type="PROSITE" id="PS50199"/>
    </source>
</evidence>
<dbReference type="PANTHER" id="PTHR46622:SF1">
    <property type="entry name" value="DNA-DEPENDENT METALLOPROTEASE WSS1"/>
    <property type="match status" value="1"/>
</dbReference>
<feature type="region of interest" description="Disordered" evidence="5">
    <location>
        <begin position="180"/>
        <end position="222"/>
    </location>
</feature>
<keyword evidence="9" id="KW-1185">Reference proteome</keyword>
<dbReference type="PROSITE" id="PS01358">
    <property type="entry name" value="ZF_RANBP2_1"/>
    <property type="match status" value="2"/>
</dbReference>
<keyword evidence="2 4" id="KW-0863">Zinc-finger</keyword>
<sequence>MGRPRAEQALPVLQRVASLVKPVMRKRNWRLPVLSEFFPDEPSLLGLNMISGQKILLRLRPPWSPDTFYDEEQLASLTHNVHGTHDDKFYKYLSELETEYETLRRSGYDGEGFHSAGKRLGVDVSHNLPLDLARAKTLQAVEKRKALQQMLGSPGGQRLGGNLPRSSINMSPRELAVQAAQTRGTSKKLARKEAEKAAKDSIEDRADTLEETVSQDYPESSTKETNQFTADVLLDLSVWSCAICTLDNLASATQCLACLSERSARDKRPHESINNALHAVTSTQNQAPLESPDNLKPVHSKKVELKTVDVNWACPTCTLLNPNHFLQCSACSTVRPRYVSKDGWRCMTCGEVGIPNEFWSCRFCGSIKESSSST</sequence>
<accession>A0A9Q5HYN0</accession>
<evidence type="ECO:0000256" key="4">
    <source>
        <dbReference type="PROSITE-ProRule" id="PRU00322"/>
    </source>
</evidence>
<evidence type="ECO:0000259" key="7">
    <source>
        <dbReference type="PROSITE" id="PS51397"/>
    </source>
</evidence>
<dbReference type="SMART" id="SM00547">
    <property type="entry name" value="ZnF_RBZ"/>
    <property type="match status" value="2"/>
</dbReference>
<dbReference type="InterPro" id="IPR036443">
    <property type="entry name" value="Znf_RanBP2_sf"/>
</dbReference>
<feature type="domain" description="RanBP2-type" evidence="6">
    <location>
        <begin position="235"/>
        <end position="264"/>
    </location>
</feature>
<feature type="domain" description="WLM" evidence="7">
    <location>
        <begin position="1"/>
        <end position="185"/>
    </location>
</feature>
<dbReference type="GO" id="GO:0006281">
    <property type="term" value="P:DNA repair"/>
    <property type="evidence" value="ECO:0007669"/>
    <property type="project" value="TreeGrafter"/>
</dbReference>
<evidence type="ECO:0000256" key="2">
    <source>
        <dbReference type="ARBA" id="ARBA00022771"/>
    </source>
</evidence>
<protein>
    <recommendedName>
        <fullName evidence="10">RanBP2-type domain-containing protein</fullName>
    </recommendedName>
</protein>
<organism evidence="8 9">
    <name type="scientific">Sanghuangporus baumii</name>
    <name type="common">Phellinus baumii</name>
    <dbReference type="NCBI Taxonomy" id="108892"/>
    <lineage>
        <taxon>Eukaryota</taxon>
        <taxon>Fungi</taxon>
        <taxon>Dikarya</taxon>
        <taxon>Basidiomycota</taxon>
        <taxon>Agaricomycotina</taxon>
        <taxon>Agaricomycetes</taxon>
        <taxon>Hymenochaetales</taxon>
        <taxon>Hymenochaetaceae</taxon>
        <taxon>Sanghuangporus</taxon>
    </lineage>
</organism>
<dbReference type="SUPFAM" id="SSF90209">
    <property type="entry name" value="Ran binding protein zinc finger-like"/>
    <property type="match status" value="1"/>
</dbReference>
<dbReference type="PROSITE" id="PS51397">
    <property type="entry name" value="WLM"/>
    <property type="match status" value="1"/>
</dbReference>
<dbReference type="EMBL" id="LNZH02000179">
    <property type="protein sequence ID" value="OCB88404.1"/>
    <property type="molecule type" value="Genomic_DNA"/>
</dbReference>
<dbReference type="Pfam" id="PF08325">
    <property type="entry name" value="WLM"/>
    <property type="match status" value="1"/>
</dbReference>
<keyword evidence="1" id="KW-0479">Metal-binding</keyword>